<dbReference type="Proteomes" id="UP000182227">
    <property type="component" value="Unassembled WGS sequence"/>
</dbReference>
<reference evidence="2 3" key="1">
    <citation type="submission" date="2015-03" db="EMBL/GenBank/DDBJ databases">
        <authorList>
            <person name="Murphy D."/>
        </authorList>
    </citation>
    <scope>NUCLEOTIDE SEQUENCE [LARGE SCALE GENOMIC DNA]</scope>
    <source>
        <strain evidence="2 3">D16</strain>
    </source>
</reference>
<proteinExistence type="predicted"/>
<evidence type="ECO:0000313" key="3">
    <source>
        <dbReference type="Proteomes" id="UP000182227"/>
    </source>
</evidence>
<feature type="region of interest" description="Disordered" evidence="1">
    <location>
        <begin position="75"/>
        <end position="104"/>
    </location>
</feature>
<protein>
    <submittedName>
        <fullName evidence="2">Uncharacterized protein</fullName>
    </submittedName>
</protein>
<dbReference type="EMBL" id="CTEF01000001">
    <property type="protein sequence ID" value="CQD07645.1"/>
    <property type="molecule type" value="Genomic_DNA"/>
</dbReference>
<organism evidence="2 3">
    <name type="scientific">Mycolicibacterium conceptionense</name>
    <dbReference type="NCBI Taxonomy" id="451644"/>
    <lineage>
        <taxon>Bacteria</taxon>
        <taxon>Bacillati</taxon>
        <taxon>Actinomycetota</taxon>
        <taxon>Actinomycetes</taxon>
        <taxon>Mycobacteriales</taxon>
        <taxon>Mycobacteriaceae</taxon>
        <taxon>Mycolicibacterium</taxon>
    </lineage>
</organism>
<gene>
    <name evidence="2" type="ORF">BN970_01464</name>
</gene>
<evidence type="ECO:0000313" key="2">
    <source>
        <dbReference type="EMBL" id="CQD07645.1"/>
    </source>
</evidence>
<evidence type="ECO:0000256" key="1">
    <source>
        <dbReference type="SAM" id="MobiDB-lite"/>
    </source>
</evidence>
<accession>A0A0U1D6Y6</accession>
<sequence>MATGSNLPMPQSAVDWAIRDTMPKWAKQLIGHTDPNPIERAGRRAVVWSIINGLHTAAGTTLEFRQAQKRVAGGTTVPHTEPAYVPGSDPVLSRDEVEESFASV</sequence>
<name>A0A0U1D6Y6_9MYCO</name>
<dbReference type="AlphaFoldDB" id="A0A0U1D6Y6"/>